<sequence>MNTHINHARRAQPVQTRKVDILTEGMGKKKSGFFGMQADQLDWFADDLQHCTAFCQDKAGL</sequence>
<proteinExistence type="predicted"/>
<name>A0ABR6ZGG0_9BURK</name>
<accession>A0ABR6ZGG0</accession>
<evidence type="ECO:0000313" key="1">
    <source>
        <dbReference type="EMBL" id="MBC3910820.1"/>
    </source>
</evidence>
<dbReference type="Proteomes" id="UP000646911">
    <property type="component" value="Unassembled WGS sequence"/>
</dbReference>
<dbReference type="EMBL" id="JACOFX010000020">
    <property type="protein sequence ID" value="MBC3910820.1"/>
    <property type="molecule type" value="Genomic_DNA"/>
</dbReference>
<gene>
    <name evidence="1" type="ORF">H8L47_24930</name>
</gene>
<keyword evidence="2" id="KW-1185">Reference proteome</keyword>
<reference evidence="1 2" key="1">
    <citation type="submission" date="2020-08" db="EMBL/GenBank/DDBJ databases">
        <title>Novel species isolated from subtropical streams in China.</title>
        <authorList>
            <person name="Lu H."/>
        </authorList>
    </citation>
    <scope>NUCLEOTIDE SEQUENCE [LARGE SCALE GENOMIC DNA]</scope>
    <source>
        <strain evidence="1 2">NL8W</strain>
    </source>
</reference>
<protein>
    <submittedName>
        <fullName evidence="1">Uncharacterized protein</fullName>
    </submittedName>
</protein>
<evidence type="ECO:0000313" key="2">
    <source>
        <dbReference type="Proteomes" id="UP000646911"/>
    </source>
</evidence>
<organism evidence="1 2">
    <name type="scientific">Undibacterium umbellatum</name>
    <dbReference type="NCBI Taxonomy" id="2762300"/>
    <lineage>
        <taxon>Bacteria</taxon>
        <taxon>Pseudomonadati</taxon>
        <taxon>Pseudomonadota</taxon>
        <taxon>Betaproteobacteria</taxon>
        <taxon>Burkholderiales</taxon>
        <taxon>Oxalobacteraceae</taxon>
        <taxon>Undibacterium</taxon>
    </lineage>
</organism>
<dbReference type="RefSeq" id="WP_186956392.1">
    <property type="nucleotide sequence ID" value="NZ_JACOFX010000020.1"/>
</dbReference>
<comment type="caution">
    <text evidence="1">The sequence shown here is derived from an EMBL/GenBank/DDBJ whole genome shotgun (WGS) entry which is preliminary data.</text>
</comment>